<dbReference type="InterPro" id="IPR006047">
    <property type="entry name" value="GH13_cat_dom"/>
</dbReference>
<evidence type="ECO:0000256" key="9">
    <source>
        <dbReference type="HAMAP-Rule" id="MF_00685"/>
    </source>
</evidence>
<accession>A0A6J4HT84</accession>
<dbReference type="SUPFAM" id="SSF51011">
    <property type="entry name" value="Glycosyl hydrolase domain"/>
    <property type="match status" value="1"/>
</dbReference>
<evidence type="ECO:0000256" key="7">
    <source>
        <dbReference type="ARBA" id="ARBA00023056"/>
    </source>
</evidence>
<evidence type="ECO:0000256" key="3">
    <source>
        <dbReference type="ARBA" id="ARBA00009000"/>
    </source>
</evidence>
<dbReference type="FunFam" id="3.20.20.80:FF:000003">
    <property type="entry name" value="1,4-alpha-glucan branching enzyme GlgB"/>
    <property type="match status" value="1"/>
</dbReference>
<dbReference type="InterPro" id="IPR044143">
    <property type="entry name" value="GlgB_N_E_set_prok"/>
</dbReference>
<dbReference type="Gene3D" id="2.60.40.1180">
    <property type="entry name" value="Golgi alpha-mannosidase II"/>
    <property type="match status" value="1"/>
</dbReference>
<dbReference type="InterPro" id="IPR004193">
    <property type="entry name" value="Glyco_hydro_13_N"/>
</dbReference>
<comment type="similarity">
    <text evidence="3 9">Belongs to the glycosyl hydrolase 13 family. GlgB subfamily.</text>
</comment>
<comment type="subunit">
    <text evidence="9">Monomer.</text>
</comment>
<gene>
    <name evidence="9" type="primary">glgB</name>
    <name evidence="12" type="ORF">AVDCRST_MAG77-1026</name>
</gene>
<feature type="domain" description="Glycosyl hydrolase family 13 catalytic" evidence="11">
    <location>
        <begin position="160"/>
        <end position="522"/>
    </location>
</feature>
<dbReference type="FunFam" id="2.60.40.1180:FF:000002">
    <property type="entry name" value="1,4-alpha-glucan branching enzyme GlgB"/>
    <property type="match status" value="1"/>
</dbReference>
<evidence type="ECO:0000256" key="6">
    <source>
        <dbReference type="ARBA" id="ARBA00022679"/>
    </source>
</evidence>
<dbReference type="PANTHER" id="PTHR43651">
    <property type="entry name" value="1,4-ALPHA-GLUCAN-BRANCHING ENZYME"/>
    <property type="match status" value="1"/>
</dbReference>
<dbReference type="Pfam" id="PF02806">
    <property type="entry name" value="Alpha-amylase_C"/>
    <property type="match status" value="1"/>
</dbReference>
<feature type="active site" description="Proton donor" evidence="9 10">
    <location>
        <position position="369"/>
    </location>
</feature>
<evidence type="ECO:0000256" key="5">
    <source>
        <dbReference type="ARBA" id="ARBA00022676"/>
    </source>
</evidence>
<dbReference type="Gene3D" id="3.20.20.80">
    <property type="entry name" value="Glycosidases"/>
    <property type="match status" value="1"/>
</dbReference>
<dbReference type="PANTHER" id="PTHR43651:SF3">
    <property type="entry name" value="1,4-ALPHA-GLUCAN-BRANCHING ENZYME"/>
    <property type="match status" value="1"/>
</dbReference>
<evidence type="ECO:0000256" key="4">
    <source>
        <dbReference type="ARBA" id="ARBA00022600"/>
    </source>
</evidence>
<dbReference type="Pfam" id="PF00128">
    <property type="entry name" value="Alpha-amylase"/>
    <property type="match status" value="2"/>
</dbReference>
<evidence type="ECO:0000259" key="11">
    <source>
        <dbReference type="SMART" id="SM00642"/>
    </source>
</evidence>
<keyword evidence="7 9" id="KW-0320">Glycogen biosynthesis</keyword>
<dbReference type="Pfam" id="PF02922">
    <property type="entry name" value="CBM_48"/>
    <property type="match status" value="1"/>
</dbReference>
<proteinExistence type="inferred from homology"/>
<evidence type="ECO:0000256" key="1">
    <source>
        <dbReference type="ARBA" id="ARBA00000826"/>
    </source>
</evidence>
<reference evidence="12" key="1">
    <citation type="submission" date="2020-02" db="EMBL/GenBank/DDBJ databases">
        <authorList>
            <person name="Meier V. D."/>
        </authorList>
    </citation>
    <scope>NUCLEOTIDE SEQUENCE</scope>
    <source>
        <strain evidence="12">AVDCRST_MAG77</strain>
    </source>
</reference>
<dbReference type="Gene3D" id="2.60.40.10">
    <property type="entry name" value="Immunoglobulins"/>
    <property type="match status" value="1"/>
</dbReference>
<dbReference type="NCBIfam" id="NF008967">
    <property type="entry name" value="PRK12313.1"/>
    <property type="match status" value="1"/>
</dbReference>
<dbReference type="PIRSF" id="PIRSF000463">
    <property type="entry name" value="GlgB"/>
    <property type="match status" value="1"/>
</dbReference>
<dbReference type="GO" id="GO:0043169">
    <property type="term" value="F:cation binding"/>
    <property type="evidence" value="ECO:0007669"/>
    <property type="project" value="InterPro"/>
</dbReference>
<keyword evidence="8 9" id="KW-0119">Carbohydrate metabolism</keyword>
<dbReference type="SUPFAM" id="SSF51445">
    <property type="entry name" value="(Trans)glycosidases"/>
    <property type="match status" value="1"/>
</dbReference>
<dbReference type="GO" id="GO:0003844">
    <property type="term" value="F:1,4-alpha-glucan branching enzyme activity"/>
    <property type="evidence" value="ECO:0007669"/>
    <property type="project" value="UniProtKB-UniRule"/>
</dbReference>
<name>A0A6J4HT84_9CHLR</name>
<dbReference type="InterPro" id="IPR006048">
    <property type="entry name" value="A-amylase/branching_C"/>
</dbReference>
<organism evidence="12">
    <name type="scientific">uncultured Chloroflexota bacterium</name>
    <dbReference type="NCBI Taxonomy" id="166587"/>
    <lineage>
        <taxon>Bacteria</taxon>
        <taxon>Bacillati</taxon>
        <taxon>Chloroflexota</taxon>
        <taxon>environmental samples</taxon>
    </lineage>
</organism>
<protein>
    <recommendedName>
        <fullName evidence="9">1,4-alpha-glucan branching enzyme GlgB</fullName>
        <ecNumber evidence="9">2.4.1.18</ecNumber>
    </recommendedName>
    <alternativeName>
        <fullName evidence="9">1,4-alpha-D-glucan:1,4-alpha-D-glucan 6-glucosyl-transferase</fullName>
    </alternativeName>
    <alternativeName>
        <fullName evidence="9">Alpha-(1-&gt;4)-glucan branching enzyme</fullName>
    </alternativeName>
    <alternativeName>
        <fullName evidence="9">Glycogen branching enzyme</fullName>
        <shortName evidence="9">BE</shortName>
    </alternativeName>
</protein>
<dbReference type="InterPro" id="IPR017853">
    <property type="entry name" value="GH"/>
</dbReference>
<comment type="function">
    <text evidence="9">Catalyzes the formation of the alpha-1,6-glucosidic linkages in glycogen by scission of a 1,4-alpha-linked oligosaccharide from growing alpha-1,4-glucan chains and the subsequent attachment of the oligosaccharide to the alpha-1,6 position.</text>
</comment>
<evidence type="ECO:0000256" key="2">
    <source>
        <dbReference type="ARBA" id="ARBA00004964"/>
    </source>
</evidence>
<dbReference type="InterPro" id="IPR013783">
    <property type="entry name" value="Ig-like_fold"/>
</dbReference>
<dbReference type="CDD" id="cd11322">
    <property type="entry name" value="AmyAc_Glg_BE"/>
    <property type="match status" value="1"/>
</dbReference>
<dbReference type="GO" id="GO:0005829">
    <property type="term" value="C:cytosol"/>
    <property type="evidence" value="ECO:0007669"/>
    <property type="project" value="TreeGrafter"/>
</dbReference>
<dbReference type="GO" id="GO:0004553">
    <property type="term" value="F:hydrolase activity, hydrolyzing O-glycosyl compounds"/>
    <property type="evidence" value="ECO:0007669"/>
    <property type="project" value="InterPro"/>
</dbReference>
<evidence type="ECO:0000256" key="10">
    <source>
        <dbReference type="PIRSR" id="PIRSR000463-1"/>
    </source>
</evidence>
<dbReference type="GO" id="GO:0005978">
    <property type="term" value="P:glycogen biosynthetic process"/>
    <property type="evidence" value="ECO:0007669"/>
    <property type="project" value="UniProtKB-UniRule"/>
</dbReference>
<dbReference type="InterPro" id="IPR006407">
    <property type="entry name" value="GlgB"/>
</dbReference>
<sequence length="666" mass="74534">MVQQGLITEHDLYLLAEGTYQRSWERLGSHVTEVDGVRGVRFAVWAPHAAGVSVIGSHNGWDPAAHPLALRGTTGIWEGFVAGIDAGTLYKYHVEPGLGTRGEQAGKAVTKADPYALASETPPGTASMVYDLSGYEWGDAAWLAGRREGQRHDRPLSIYEVHAGSWRRHDDGSWLGYRELAEQLVPYVKEMGFTHVELMPVTEHPTEESWGYLVSGYFAASARYGSPHDLMYFVDYCHRHGIGVILDWVPAHFANEEHGLRLFDGTHLYEHADPVLGESPWGSSIFNYGRAEVRNFLLSSALFWLDQYHMDGFRVDAVAFMVWLDHARPESRWGLNRYGGRENLEAVDFLKRFNALVHAEHPGVLTIAEEATSYNWVTGLGGGGGGGGAELVGERQNSLGFDYKWNLGWMHDTLDYFEVEPAARRGHHNLLTFPIWYAFDERAVLPLSHDEVVHLKKALLTKMPGDDWQRFANLRALFAYQWSHPGKKLVFMGGEIGQWGEWGEKRQLDWSLRDWSGPDGRHAPLHRGVRRCVADLNRLYASEPALHALDSHPRGFDWIDHQEVEGSVIAYVRRGPEVGQVMAVVCNFTPAVREQYPVGVPIPGDWHEVLNTDAVEYGGSGVRNGTLRAAHVTPEGRRWAGGVRYGQKLLMRLPPLAVVFLKPGAA</sequence>
<dbReference type="NCBIfam" id="NF003811">
    <property type="entry name" value="PRK05402.1"/>
    <property type="match status" value="1"/>
</dbReference>
<dbReference type="SMART" id="SM00642">
    <property type="entry name" value="Aamy"/>
    <property type="match status" value="1"/>
</dbReference>
<dbReference type="HAMAP" id="MF_00685">
    <property type="entry name" value="GlgB"/>
    <property type="match status" value="1"/>
</dbReference>
<dbReference type="EC" id="2.4.1.18" evidence="9"/>
<keyword evidence="5 9" id="KW-0328">Glycosyltransferase</keyword>
<evidence type="ECO:0000256" key="8">
    <source>
        <dbReference type="ARBA" id="ARBA00023277"/>
    </source>
</evidence>
<keyword evidence="6 9" id="KW-0808">Transferase</keyword>
<evidence type="ECO:0000313" key="12">
    <source>
        <dbReference type="EMBL" id="CAA9231293.1"/>
    </source>
</evidence>
<comment type="pathway">
    <text evidence="2 9">Glycan biosynthesis; glycogen biosynthesis.</text>
</comment>
<dbReference type="InterPro" id="IPR037439">
    <property type="entry name" value="Branching_enzy"/>
</dbReference>
<dbReference type="EMBL" id="CADCTC010000064">
    <property type="protein sequence ID" value="CAA9231293.1"/>
    <property type="molecule type" value="Genomic_DNA"/>
</dbReference>
<dbReference type="InterPro" id="IPR013780">
    <property type="entry name" value="Glyco_hydro_b"/>
</dbReference>
<comment type="catalytic activity">
    <reaction evidence="1 9">
        <text>Transfers a segment of a (1-&gt;4)-alpha-D-glucan chain to a primary hydroxy group in a similar glucan chain.</text>
        <dbReference type="EC" id="2.4.1.18"/>
    </reaction>
</comment>
<keyword evidence="4 9" id="KW-0321">Glycogen metabolism</keyword>
<dbReference type="UniPathway" id="UPA00164"/>
<feature type="active site" description="Nucleophile" evidence="9 10">
    <location>
        <position position="316"/>
    </location>
</feature>
<dbReference type="AlphaFoldDB" id="A0A6J4HT84"/>
<dbReference type="CDD" id="cd02855">
    <property type="entry name" value="E_set_GBE_prok_N"/>
    <property type="match status" value="1"/>
</dbReference>
<dbReference type="NCBIfam" id="TIGR01515">
    <property type="entry name" value="branching_enzym"/>
    <property type="match status" value="1"/>
</dbReference>